<comment type="caution">
    <text evidence="1">The sequence shown here is derived from an EMBL/GenBank/DDBJ whole genome shotgun (WGS) entry which is preliminary data.</text>
</comment>
<dbReference type="Proteomes" id="UP000306102">
    <property type="component" value="Unassembled WGS sequence"/>
</dbReference>
<keyword evidence="2" id="KW-1185">Reference proteome</keyword>
<dbReference type="AlphaFoldDB" id="A0A4S4DHL3"/>
<evidence type="ECO:0000313" key="2">
    <source>
        <dbReference type="Proteomes" id="UP000306102"/>
    </source>
</evidence>
<reference evidence="1 2" key="1">
    <citation type="journal article" date="2018" name="Proc. Natl. Acad. Sci. U.S.A.">
        <title>Draft genome sequence of Camellia sinensis var. sinensis provides insights into the evolution of the tea genome and tea quality.</title>
        <authorList>
            <person name="Wei C."/>
            <person name="Yang H."/>
            <person name="Wang S."/>
            <person name="Zhao J."/>
            <person name="Liu C."/>
            <person name="Gao L."/>
            <person name="Xia E."/>
            <person name="Lu Y."/>
            <person name="Tai Y."/>
            <person name="She G."/>
            <person name="Sun J."/>
            <person name="Cao H."/>
            <person name="Tong W."/>
            <person name="Gao Q."/>
            <person name="Li Y."/>
            <person name="Deng W."/>
            <person name="Jiang X."/>
            <person name="Wang W."/>
            <person name="Chen Q."/>
            <person name="Zhang S."/>
            <person name="Li H."/>
            <person name="Wu J."/>
            <person name="Wang P."/>
            <person name="Li P."/>
            <person name="Shi C."/>
            <person name="Zheng F."/>
            <person name="Jian J."/>
            <person name="Huang B."/>
            <person name="Shan D."/>
            <person name="Shi M."/>
            <person name="Fang C."/>
            <person name="Yue Y."/>
            <person name="Li F."/>
            <person name="Li D."/>
            <person name="Wei S."/>
            <person name="Han B."/>
            <person name="Jiang C."/>
            <person name="Yin Y."/>
            <person name="Xia T."/>
            <person name="Zhang Z."/>
            <person name="Bennetzen J.L."/>
            <person name="Zhao S."/>
            <person name="Wan X."/>
        </authorList>
    </citation>
    <scope>NUCLEOTIDE SEQUENCE [LARGE SCALE GENOMIC DNA]</scope>
    <source>
        <strain evidence="2">cv. Shuchazao</strain>
        <tissue evidence="1">Leaf</tissue>
    </source>
</reference>
<name>A0A4S4DHL3_CAMSN</name>
<organism evidence="1 2">
    <name type="scientific">Camellia sinensis var. sinensis</name>
    <name type="common">China tea</name>
    <dbReference type="NCBI Taxonomy" id="542762"/>
    <lineage>
        <taxon>Eukaryota</taxon>
        <taxon>Viridiplantae</taxon>
        <taxon>Streptophyta</taxon>
        <taxon>Embryophyta</taxon>
        <taxon>Tracheophyta</taxon>
        <taxon>Spermatophyta</taxon>
        <taxon>Magnoliopsida</taxon>
        <taxon>eudicotyledons</taxon>
        <taxon>Gunneridae</taxon>
        <taxon>Pentapetalae</taxon>
        <taxon>asterids</taxon>
        <taxon>Ericales</taxon>
        <taxon>Theaceae</taxon>
        <taxon>Camellia</taxon>
    </lineage>
</organism>
<sequence length="121" mass="13434">MSYIPPECTGITSDISPGFPPKSTGKIYDIPPGFLPKCTRETSMEWLMNMGKMVVSREPMVEQLETVLVSANVSRAANTGIIFEIPGQELETRLTKLEKILTELKEERLGNRLESKSTEGS</sequence>
<proteinExistence type="predicted"/>
<gene>
    <name evidence="1" type="ORF">TEA_012261</name>
</gene>
<protein>
    <submittedName>
        <fullName evidence="1">Uncharacterized protein</fullName>
    </submittedName>
</protein>
<dbReference type="EMBL" id="SDRB02011225">
    <property type="protein sequence ID" value="THG02290.1"/>
    <property type="molecule type" value="Genomic_DNA"/>
</dbReference>
<accession>A0A4S4DHL3</accession>
<evidence type="ECO:0000313" key="1">
    <source>
        <dbReference type="EMBL" id="THG02290.1"/>
    </source>
</evidence>